<dbReference type="EMBL" id="BAFH01000002">
    <property type="protein sequence ID" value="GAB60870.1"/>
    <property type="molecule type" value="Genomic_DNA"/>
</dbReference>
<keyword evidence="2" id="KW-1185">Reference proteome</keyword>
<dbReference type="Proteomes" id="UP000002985">
    <property type="component" value="Unassembled WGS sequence"/>
</dbReference>
<reference evidence="1 2" key="1">
    <citation type="journal article" date="2012" name="FEBS Lett.">
        <title>Anammox organism KSU-1 expresses a NirK-type copper-containing nitrite reductase instead of a NirS-type with cytochrome cd1.</title>
        <authorList>
            <person name="Hira D."/>
            <person name="Toh H."/>
            <person name="Migita C.T."/>
            <person name="Okubo H."/>
            <person name="Nishiyama T."/>
            <person name="Hattori M."/>
            <person name="Furukawa K."/>
            <person name="Fujii T."/>
        </authorList>
    </citation>
    <scope>NUCLEOTIDE SEQUENCE [LARGE SCALE GENOMIC DNA]</scope>
</reference>
<sequence>MIIAEAFEESATVQRQFIAVSRPENPEGAFFIYNVDVNFKNNDDSGIIHSLA</sequence>
<evidence type="ECO:0000313" key="1">
    <source>
        <dbReference type="EMBL" id="GAB60870.1"/>
    </source>
</evidence>
<comment type="caution">
    <text evidence="1">The sequence shown here is derived from an EMBL/GenBank/DDBJ whole genome shotgun (WGS) entry which is preliminary data.</text>
</comment>
<accession>I3IGM5</accession>
<protein>
    <submittedName>
        <fullName evidence="1">Uncharacterized protein</fullName>
    </submittedName>
</protein>
<name>I3IGM5_9BACT</name>
<proteinExistence type="predicted"/>
<dbReference type="AlphaFoldDB" id="I3IGM5"/>
<organism evidence="1 2">
    <name type="scientific">Candidatus Jettenia caeni</name>
    <dbReference type="NCBI Taxonomy" id="247490"/>
    <lineage>
        <taxon>Bacteria</taxon>
        <taxon>Pseudomonadati</taxon>
        <taxon>Planctomycetota</taxon>
        <taxon>Candidatus Brocadiia</taxon>
        <taxon>Candidatus Brocadiales</taxon>
        <taxon>Candidatus Brocadiaceae</taxon>
        <taxon>Candidatus Jettenia</taxon>
    </lineage>
</organism>
<evidence type="ECO:0000313" key="2">
    <source>
        <dbReference type="Proteomes" id="UP000002985"/>
    </source>
</evidence>
<dbReference type="STRING" id="247490.KSU1_B0013"/>
<gene>
    <name evidence="1" type="ORF">KSU1_B0013</name>
</gene>